<evidence type="ECO:0000256" key="1">
    <source>
        <dbReference type="SAM" id="Phobius"/>
    </source>
</evidence>
<proteinExistence type="predicted"/>
<feature type="transmembrane region" description="Helical" evidence="1">
    <location>
        <begin position="6"/>
        <end position="27"/>
    </location>
</feature>
<dbReference type="GeneID" id="1460788"/>
<accession>Q9J031</accession>
<reference evidence="2 3" key="1">
    <citation type="journal article" date="2000" name="Virology">
        <title>Rabbit oral papillomavirus complete genome sequence and immunity following genital infection.</title>
        <authorList>
            <person name="Christensen N.D."/>
            <person name="Cladel N.M."/>
            <person name="Reed C.A."/>
            <person name="Han R."/>
        </authorList>
    </citation>
    <scope>NUCLEOTIDE SEQUENCE [LARGE SCALE GENOMIC DNA]</scope>
</reference>
<keyword evidence="1" id="KW-0812">Transmembrane</keyword>
<protein>
    <submittedName>
        <fullName evidence="2">E8</fullName>
    </submittedName>
</protein>
<name>Q9J031_9PAPI</name>
<sequence>MAAAEYVVDIFVIWIWFLTWIILILGVKLKRFLIRTLQNGSCVVHVVQEC</sequence>
<dbReference type="EMBL" id="AF227240">
    <property type="protein sequence ID" value="AAF67122.1"/>
    <property type="molecule type" value="Genomic_DNA"/>
</dbReference>
<keyword evidence="1" id="KW-1133">Transmembrane helix</keyword>
<keyword evidence="1" id="KW-0472">Membrane</keyword>
<dbReference type="Proteomes" id="UP000101963">
    <property type="component" value="Segment"/>
</dbReference>
<dbReference type="RefSeq" id="NP_057841.1">
    <property type="nucleotide sequence ID" value="NC_002232.1"/>
</dbReference>
<keyword evidence="3" id="KW-1185">Reference proteome</keyword>
<dbReference type="KEGG" id="vg:1460788"/>
<evidence type="ECO:0000313" key="2">
    <source>
        <dbReference type="EMBL" id="AAF67122.1"/>
    </source>
</evidence>
<evidence type="ECO:0000313" key="3">
    <source>
        <dbReference type="Proteomes" id="UP000101963"/>
    </source>
</evidence>
<organism evidence="2 3">
    <name type="scientific">Oryctolagus cuniculus papillomavirus 1</name>
    <dbReference type="NCBI Taxonomy" id="2772507"/>
    <lineage>
        <taxon>Viruses</taxon>
        <taxon>Monodnaviria</taxon>
        <taxon>Shotokuvirae</taxon>
        <taxon>Cossaviricota</taxon>
        <taxon>Papovaviricetes</taxon>
        <taxon>Zurhausenvirales</taxon>
        <taxon>Papillomaviridae</taxon>
        <taxon>Firstpapillomavirinae</taxon>
        <taxon>Kappapapillomavirus</taxon>
        <taxon>Kappapapillomavirus 1</taxon>
    </lineage>
</organism>